<feature type="region of interest" description="Disordered" evidence="2">
    <location>
        <begin position="377"/>
        <end position="401"/>
    </location>
</feature>
<dbReference type="InterPro" id="IPR010177">
    <property type="entry name" value="Paired_CXXCH_1"/>
</dbReference>
<protein>
    <recommendedName>
        <fullName evidence="4">Doubled CXXCH motif domain-containing protein</fullName>
    </recommendedName>
</protein>
<gene>
    <name evidence="5" type="ORF">JJ685_06285</name>
</gene>
<feature type="region of interest" description="Disordered" evidence="2">
    <location>
        <begin position="555"/>
        <end position="579"/>
    </location>
</feature>
<sequence length="804" mass="84883">MRRLAVGMFFVVALATWFAPADPALSARVSDIRNTKHNLSANSTNTVKATTESQICVFCHTPHAAENIVGAPLWNRKLSGATYTTYSSSSLEANLTELSAGPGGLSRLCLSCHDGTMAIGNVNVVNGKANQAITMTGTATGGTMPAGAGTTTGFTRNLGTDLSNDHPISFTYDATLATNDGELRAPDGVNVGTRVRGQTKPKLPLENGQMQCTTCHDPHLRETDANKGAGKFLRLNRLQETQQPTGAQFNETNDIFCLACHDKAGQTWALSAHANPLVADEQYTAAAAAQREFPANLPVWRAACLNCHDTHTVQGARRLLREGTDSTAIPKAGGNSAIEETCYQCHATLAQSALTNVAQVPNIKDDFALARHMPIKSTEQQTGSEVHDIGTGTGTRRGKDFYEDPALLGRTNSLNRHVECTDCHNPHRVVKNRKFNADPTTPDAGGAHDHNPATGTHTNIASGVLKGGYGVEPVYGGKAFGTPPTSFDVKRGDGGVGASEAVGSTYVTREYQICMKCHSTYAYTTPPNLGSSGGGTPSGTNSLIQFTDQSMEFQAPAGHTGEPASTSDSGATGVYQTRNHRSWHPVMAPTGRALATRGITGTNPWLAPWGTNTTNIGAQTMYCSDCHGSNTGTGTVVPTGTAPWGPHGSTNNFILKGTWGVGSGNGDSGTLLCFKCHATAVYNTSNDSGRRSGFYDGSTGKGNLHNYHVNRIGRIECTWCHIAVPHGWKNRSLLVNLNDVGPEAGLAAGTVINTKPYTKAPYYLNSVLRVKSFGTPGSWADSNCGPPTGTAGKDWMKATCANGP</sequence>
<keyword evidence="1 3" id="KW-0732">Signal</keyword>
<dbReference type="AlphaFoldDB" id="A0A937CRE6"/>
<evidence type="ECO:0000256" key="1">
    <source>
        <dbReference type="ARBA" id="ARBA00022729"/>
    </source>
</evidence>
<dbReference type="GO" id="GO:0016491">
    <property type="term" value="F:oxidoreductase activity"/>
    <property type="evidence" value="ECO:0007669"/>
    <property type="project" value="TreeGrafter"/>
</dbReference>
<reference evidence="5 6" key="1">
    <citation type="journal article" date="2017" name="Int. J. Syst. Evol. Microbiol.">
        <title>Ramlibacter monticola sp. nov., isolated from forest soil.</title>
        <authorList>
            <person name="Chaudhary D.K."/>
            <person name="Kim J."/>
        </authorList>
    </citation>
    <scope>NUCLEOTIDE SEQUENCE [LARGE SCALE GENOMIC DNA]</scope>
    <source>
        <strain evidence="5 6">KACC 19175</strain>
    </source>
</reference>
<dbReference type="InterPro" id="IPR051829">
    <property type="entry name" value="Multiheme_Cytochr_ET"/>
</dbReference>
<dbReference type="Pfam" id="PF09699">
    <property type="entry name" value="Paired_CXXCH_1"/>
    <property type="match status" value="1"/>
</dbReference>
<dbReference type="Gene3D" id="1.10.1130.10">
    <property type="entry name" value="Flavocytochrome C3, Chain A"/>
    <property type="match status" value="1"/>
</dbReference>
<accession>A0A937CRE6</accession>
<proteinExistence type="predicted"/>
<evidence type="ECO:0000313" key="5">
    <source>
        <dbReference type="EMBL" id="MBL0390750.1"/>
    </source>
</evidence>
<feature type="domain" description="Doubled CXXCH motif" evidence="4">
    <location>
        <begin position="298"/>
        <end position="350"/>
    </location>
</feature>
<evidence type="ECO:0000313" key="6">
    <source>
        <dbReference type="Proteomes" id="UP000599109"/>
    </source>
</evidence>
<feature type="chain" id="PRO_5037703520" description="Doubled CXXCH motif domain-containing protein" evidence="3">
    <location>
        <begin position="22"/>
        <end position="804"/>
    </location>
</feature>
<feature type="region of interest" description="Disordered" evidence="2">
    <location>
        <begin position="433"/>
        <end position="459"/>
    </location>
</feature>
<evidence type="ECO:0000256" key="2">
    <source>
        <dbReference type="SAM" id="MobiDB-lite"/>
    </source>
</evidence>
<dbReference type="PANTHER" id="PTHR35038:SF6">
    <property type="entry name" value="SURFACE LOCALIZED DECAHEME CYTOCHROME C LIPOPROTEIN"/>
    <property type="match status" value="1"/>
</dbReference>
<organism evidence="5 6">
    <name type="scientific">Ramlibacter monticola</name>
    <dbReference type="NCBI Taxonomy" id="1926872"/>
    <lineage>
        <taxon>Bacteria</taxon>
        <taxon>Pseudomonadati</taxon>
        <taxon>Pseudomonadota</taxon>
        <taxon>Betaproteobacteria</taxon>
        <taxon>Burkholderiales</taxon>
        <taxon>Comamonadaceae</taxon>
        <taxon>Ramlibacter</taxon>
    </lineage>
</organism>
<dbReference type="RefSeq" id="WP_201673331.1">
    <property type="nucleotide sequence ID" value="NZ_JAEQNE010000001.1"/>
</dbReference>
<name>A0A937CRE6_9BURK</name>
<feature type="compositionally biased region" description="Polar residues" evidence="2">
    <location>
        <begin position="563"/>
        <end position="577"/>
    </location>
</feature>
<dbReference type="SUPFAM" id="SSF48695">
    <property type="entry name" value="Multiheme cytochromes"/>
    <property type="match status" value="2"/>
</dbReference>
<evidence type="ECO:0000256" key="3">
    <source>
        <dbReference type="SAM" id="SignalP"/>
    </source>
</evidence>
<dbReference type="InterPro" id="IPR036280">
    <property type="entry name" value="Multihaem_cyt_sf"/>
</dbReference>
<feature type="signal peptide" evidence="3">
    <location>
        <begin position="1"/>
        <end position="21"/>
    </location>
</feature>
<keyword evidence="6" id="KW-1185">Reference proteome</keyword>
<dbReference type="EMBL" id="JAEQNE010000001">
    <property type="protein sequence ID" value="MBL0390750.1"/>
    <property type="molecule type" value="Genomic_DNA"/>
</dbReference>
<dbReference type="PANTHER" id="PTHR35038">
    <property type="entry name" value="DISSIMILATORY SULFITE REDUCTASE SIRA"/>
    <property type="match status" value="1"/>
</dbReference>
<dbReference type="Proteomes" id="UP000599109">
    <property type="component" value="Unassembled WGS sequence"/>
</dbReference>
<evidence type="ECO:0000259" key="4">
    <source>
        <dbReference type="Pfam" id="PF09699"/>
    </source>
</evidence>
<comment type="caution">
    <text evidence="5">The sequence shown here is derived from an EMBL/GenBank/DDBJ whole genome shotgun (WGS) entry which is preliminary data.</text>
</comment>